<sequence>MRLRQIFFLSFFLSFFLCALCALCGSLRQAAPRLPSSYSLAHLHTELVLVIFWAIAKNKNPREKSLWGSSDRLLAQLYPFI</sequence>
<gene>
    <name evidence="2" type="ORF">H6G94_12085</name>
</gene>
<dbReference type="Proteomes" id="UP000606396">
    <property type="component" value="Unassembled WGS sequence"/>
</dbReference>
<evidence type="ECO:0000313" key="2">
    <source>
        <dbReference type="EMBL" id="MBD2612008.1"/>
    </source>
</evidence>
<keyword evidence="1" id="KW-0812">Transmembrane</keyword>
<evidence type="ECO:0000256" key="1">
    <source>
        <dbReference type="SAM" id="Phobius"/>
    </source>
</evidence>
<keyword evidence="3" id="KW-1185">Reference proteome</keyword>
<reference evidence="2 3" key="1">
    <citation type="journal article" date="2020" name="ISME J.">
        <title>Comparative genomics reveals insights into cyanobacterial evolution and habitat adaptation.</title>
        <authorList>
            <person name="Chen M.Y."/>
            <person name="Teng W.K."/>
            <person name="Zhao L."/>
            <person name="Hu C.X."/>
            <person name="Zhou Y.K."/>
            <person name="Han B.P."/>
            <person name="Song L.R."/>
            <person name="Shu W.S."/>
        </authorList>
    </citation>
    <scope>NUCLEOTIDE SEQUENCE [LARGE SCALE GENOMIC DNA]</scope>
    <source>
        <strain evidence="2 3">FACHB-252</strain>
    </source>
</reference>
<name>A0ABR8H9B3_NOSPU</name>
<proteinExistence type="predicted"/>
<keyword evidence="1" id="KW-1133">Transmembrane helix</keyword>
<organism evidence="2 3">
    <name type="scientific">Nostoc punctiforme FACHB-252</name>
    <dbReference type="NCBI Taxonomy" id="1357509"/>
    <lineage>
        <taxon>Bacteria</taxon>
        <taxon>Bacillati</taxon>
        <taxon>Cyanobacteriota</taxon>
        <taxon>Cyanophyceae</taxon>
        <taxon>Nostocales</taxon>
        <taxon>Nostocaceae</taxon>
        <taxon>Nostoc</taxon>
    </lineage>
</organism>
<dbReference type="RefSeq" id="WP_190949635.1">
    <property type="nucleotide sequence ID" value="NZ_JACJTC010000008.1"/>
</dbReference>
<protein>
    <recommendedName>
        <fullName evidence="4">Secreted protein</fullName>
    </recommendedName>
</protein>
<dbReference type="EMBL" id="JACJTC010000008">
    <property type="protein sequence ID" value="MBD2612008.1"/>
    <property type="molecule type" value="Genomic_DNA"/>
</dbReference>
<evidence type="ECO:0008006" key="4">
    <source>
        <dbReference type="Google" id="ProtNLM"/>
    </source>
</evidence>
<feature type="transmembrane region" description="Helical" evidence="1">
    <location>
        <begin position="40"/>
        <end position="56"/>
    </location>
</feature>
<comment type="caution">
    <text evidence="2">The sequence shown here is derived from an EMBL/GenBank/DDBJ whole genome shotgun (WGS) entry which is preliminary data.</text>
</comment>
<accession>A0ABR8H9B3</accession>
<evidence type="ECO:0000313" key="3">
    <source>
        <dbReference type="Proteomes" id="UP000606396"/>
    </source>
</evidence>
<keyword evidence="1" id="KW-0472">Membrane</keyword>